<proteinExistence type="inferred from homology"/>
<sequence>MNTRMVKAAALFGVLGPVIGLLAITLPAMAHANAWSLVDLMQLLPAAYVMGAVPAAGTGAIVAMMCPRPRGSRSYLLAGLVGAACSAIYYVGLTASGIAKFGWIGVLFPVAGFAAGLVCGFLFLRRTASAARSSP</sequence>
<feature type="transmembrane region" description="Helical" evidence="9">
    <location>
        <begin position="75"/>
        <end position="95"/>
    </location>
</feature>
<feature type="transmembrane region" description="Helical" evidence="9">
    <location>
        <begin position="101"/>
        <end position="124"/>
    </location>
</feature>
<dbReference type="EMBL" id="JAVDWO010000016">
    <property type="protein sequence ID" value="MDR7194560.1"/>
    <property type="molecule type" value="Genomic_DNA"/>
</dbReference>
<evidence type="ECO:0000256" key="6">
    <source>
        <dbReference type="ARBA" id="ARBA00023136"/>
    </source>
</evidence>
<gene>
    <name evidence="10" type="ORF">J2W68_003308</name>
</gene>
<comment type="caution">
    <text evidence="10">The sequence shown here is derived from an EMBL/GenBank/DDBJ whole genome shotgun (WGS) entry which is preliminary data.</text>
</comment>
<evidence type="ECO:0000256" key="2">
    <source>
        <dbReference type="ARBA" id="ARBA00022475"/>
    </source>
</evidence>
<evidence type="ECO:0000256" key="8">
    <source>
        <dbReference type="ARBA" id="ARBA00093791"/>
    </source>
</evidence>
<evidence type="ECO:0000256" key="9">
    <source>
        <dbReference type="SAM" id="Phobius"/>
    </source>
</evidence>
<dbReference type="Pfam" id="PF26516">
    <property type="entry name" value="CBRB"/>
    <property type="match status" value="1"/>
</dbReference>
<comment type="subcellular location">
    <subcellularLocation>
        <location evidence="1">Cell inner membrane</location>
        <topology evidence="1">Multi-pass membrane protein</topology>
    </subcellularLocation>
</comment>
<dbReference type="RefSeq" id="WP_310238017.1">
    <property type="nucleotide sequence ID" value="NZ_JAVDWO010000016.1"/>
</dbReference>
<evidence type="ECO:0000256" key="7">
    <source>
        <dbReference type="ARBA" id="ARBA00093772"/>
    </source>
</evidence>
<evidence type="ECO:0000256" key="5">
    <source>
        <dbReference type="ARBA" id="ARBA00022989"/>
    </source>
</evidence>
<name>A0ABU1Y0K6_9GAMM</name>
<protein>
    <recommendedName>
        <fullName evidence="8">Inner membrane protein CbrB</fullName>
    </recommendedName>
</protein>
<evidence type="ECO:0000256" key="3">
    <source>
        <dbReference type="ARBA" id="ARBA00022519"/>
    </source>
</evidence>
<keyword evidence="2" id="KW-1003">Cell membrane</keyword>
<accession>A0ABU1Y0K6</accession>
<reference evidence="10 11" key="1">
    <citation type="submission" date="2023-07" db="EMBL/GenBank/DDBJ databases">
        <title>Sorghum-associated microbial communities from plants grown in Nebraska, USA.</title>
        <authorList>
            <person name="Schachtman D."/>
        </authorList>
    </citation>
    <scope>NUCLEOTIDE SEQUENCE [LARGE SCALE GENOMIC DNA]</scope>
    <source>
        <strain evidence="10 11">4099</strain>
    </source>
</reference>
<evidence type="ECO:0000256" key="1">
    <source>
        <dbReference type="ARBA" id="ARBA00004429"/>
    </source>
</evidence>
<evidence type="ECO:0000313" key="10">
    <source>
        <dbReference type="EMBL" id="MDR7194560.1"/>
    </source>
</evidence>
<feature type="transmembrane region" description="Helical" evidence="9">
    <location>
        <begin position="40"/>
        <end position="63"/>
    </location>
</feature>
<evidence type="ECO:0000256" key="4">
    <source>
        <dbReference type="ARBA" id="ARBA00022692"/>
    </source>
</evidence>
<evidence type="ECO:0000313" key="11">
    <source>
        <dbReference type="Proteomes" id="UP001256588"/>
    </source>
</evidence>
<dbReference type="Proteomes" id="UP001256588">
    <property type="component" value="Unassembled WGS sequence"/>
</dbReference>
<dbReference type="InterPro" id="IPR058975">
    <property type="entry name" value="CbrB"/>
</dbReference>
<organism evidence="10 11">
    <name type="scientific">Luteimonas terrae</name>
    <dbReference type="NCBI Taxonomy" id="1530191"/>
    <lineage>
        <taxon>Bacteria</taxon>
        <taxon>Pseudomonadati</taxon>
        <taxon>Pseudomonadota</taxon>
        <taxon>Gammaproteobacteria</taxon>
        <taxon>Lysobacterales</taxon>
        <taxon>Lysobacteraceae</taxon>
        <taxon>Luteimonas</taxon>
    </lineage>
</organism>
<comment type="similarity">
    <text evidence="7">Belongs to the CbrB family.</text>
</comment>
<keyword evidence="3" id="KW-0997">Cell inner membrane</keyword>
<keyword evidence="6 9" id="KW-0472">Membrane</keyword>
<keyword evidence="5 9" id="KW-1133">Transmembrane helix</keyword>
<keyword evidence="11" id="KW-1185">Reference proteome</keyword>
<keyword evidence="4 9" id="KW-0812">Transmembrane</keyword>